<dbReference type="InterPro" id="IPR037066">
    <property type="entry name" value="Plug_dom_sf"/>
</dbReference>
<keyword evidence="4 5" id="KW-0998">Cell outer membrane</keyword>
<dbReference type="InterPro" id="IPR012910">
    <property type="entry name" value="Plug_dom"/>
</dbReference>
<organism evidence="9 10">
    <name type="scientific">Hallella multisaccharivorax DSM 17128</name>
    <dbReference type="NCBI Taxonomy" id="688246"/>
    <lineage>
        <taxon>Bacteria</taxon>
        <taxon>Pseudomonadati</taxon>
        <taxon>Bacteroidota</taxon>
        <taxon>Bacteroidia</taxon>
        <taxon>Bacteroidales</taxon>
        <taxon>Prevotellaceae</taxon>
        <taxon>Hallella</taxon>
    </lineage>
</organism>
<dbReference type="OrthoDB" id="9768177at2"/>
<dbReference type="InterPro" id="IPR039426">
    <property type="entry name" value="TonB-dep_rcpt-like"/>
</dbReference>
<evidence type="ECO:0000313" key="9">
    <source>
        <dbReference type="EMBL" id="EGN56471.1"/>
    </source>
</evidence>
<evidence type="ECO:0000256" key="3">
    <source>
        <dbReference type="ARBA" id="ARBA00023136"/>
    </source>
</evidence>
<dbReference type="Proteomes" id="UP000002772">
    <property type="component" value="Unassembled WGS sequence"/>
</dbReference>
<keyword evidence="2 7" id="KW-0732">Signal</keyword>
<dbReference type="Pfam" id="PF13715">
    <property type="entry name" value="CarbopepD_reg_2"/>
    <property type="match status" value="1"/>
</dbReference>
<dbReference type="InterPro" id="IPR023997">
    <property type="entry name" value="TonB-dep_OMP_SusC/RagA_CS"/>
</dbReference>
<dbReference type="GO" id="GO:0015344">
    <property type="term" value="F:siderophore uptake transmembrane transporter activity"/>
    <property type="evidence" value="ECO:0007669"/>
    <property type="project" value="TreeGrafter"/>
</dbReference>
<evidence type="ECO:0000313" key="10">
    <source>
        <dbReference type="Proteomes" id="UP000002772"/>
    </source>
</evidence>
<keyword evidence="1 5" id="KW-0813">Transport</keyword>
<evidence type="ECO:0000256" key="7">
    <source>
        <dbReference type="SAM" id="SignalP"/>
    </source>
</evidence>
<dbReference type="NCBIfam" id="TIGR04056">
    <property type="entry name" value="OMP_RagA_SusC"/>
    <property type="match status" value="1"/>
</dbReference>
<dbReference type="AlphaFoldDB" id="F8N833"/>
<keyword evidence="5" id="KW-0812">Transmembrane</keyword>
<dbReference type="InterPro" id="IPR023996">
    <property type="entry name" value="TonB-dep_OMP_SusC/RagA"/>
</dbReference>
<evidence type="ECO:0000256" key="5">
    <source>
        <dbReference type="PROSITE-ProRule" id="PRU01360"/>
    </source>
</evidence>
<dbReference type="SUPFAM" id="SSF49464">
    <property type="entry name" value="Carboxypeptidase regulatory domain-like"/>
    <property type="match status" value="1"/>
</dbReference>
<dbReference type="SUPFAM" id="SSF56935">
    <property type="entry name" value="Porins"/>
    <property type="match status" value="1"/>
</dbReference>
<keyword evidence="10" id="KW-1185">Reference proteome</keyword>
<evidence type="ECO:0000256" key="1">
    <source>
        <dbReference type="ARBA" id="ARBA00022448"/>
    </source>
</evidence>
<evidence type="ECO:0000256" key="6">
    <source>
        <dbReference type="SAM" id="MobiDB-lite"/>
    </source>
</evidence>
<dbReference type="InterPro" id="IPR011662">
    <property type="entry name" value="Secretin/TonB_short_N"/>
</dbReference>
<dbReference type="NCBIfam" id="TIGR04057">
    <property type="entry name" value="SusC_RagA_signa"/>
    <property type="match status" value="1"/>
</dbReference>
<dbReference type="InterPro" id="IPR008969">
    <property type="entry name" value="CarboxyPept-like_regulatory"/>
</dbReference>
<dbReference type="GO" id="GO:0009279">
    <property type="term" value="C:cell outer membrane"/>
    <property type="evidence" value="ECO:0007669"/>
    <property type="project" value="UniProtKB-SubCell"/>
</dbReference>
<dbReference type="HOGENOM" id="CLU_004317_1_1_10"/>
<dbReference type="eggNOG" id="COG4206">
    <property type="taxonomic scope" value="Bacteria"/>
</dbReference>
<dbReference type="FunFam" id="2.170.130.10:FF:000003">
    <property type="entry name" value="SusC/RagA family TonB-linked outer membrane protein"/>
    <property type="match status" value="1"/>
</dbReference>
<dbReference type="Pfam" id="PF07715">
    <property type="entry name" value="Plug"/>
    <property type="match status" value="1"/>
</dbReference>
<feature type="region of interest" description="Disordered" evidence="6">
    <location>
        <begin position="100"/>
        <end position="121"/>
    </location>
</feature>
<sequence>MSKLLRKSLLTAFLAISEGFNAQAQARSVTMNLRNVTVKSAIVNLQKATGYSVVIYAKDVDMSRHVDVNAKNENISKVVDQILSGQNVNYEINGNAIVVSQRKSNTPSGGKSTQRPKNDKRTHVTGTIVDEQGQPVVGVTVVDKVTNTGTVTDINGNFSMNVPTGTELTVTYVGYADMKVRASEGMTVKLRPDTQLLNDVVVVGYGTQKKVDVTGSISSVSGKDLIRSPMANLTNSLGGKLSGLRVVQRSGEPGNDAASIDIRGYGSALVIVDGVPSSFSQIDPNEIESVTILKDASAAVYGIRAANGVILVTTKRGGKQVTKIELNTTFSWQRPTKYPKLANAAQFAELTDEDLVNRGKQPTYGAEELEKWRKGGEGYESTDWYDEVVRDWAPQQQYNLNLRGGSDKIRYFASIGYLNEGGMWSSNCTNYQRFNFRSNTDVQITKGLSASLSLSGQKGQRHASPWDPNYIMASVQQNYPTFHPYANNNLDYYALTNMSARNAKAVIDSNVMGYDKSENKRFEGIASLTYDSQSVKGLSLKGQFYYRNIDNYRNVFQKKYNYYTYDQATDQYNVAYTGFNPSKLTRFMWNDETYMLQGSINYENTFAKLHHVKGLFLMETTKERYHDLSGYREFVIDAIPELDNGSDKNKTNSGSSSDSGRIGYVGRVDYDYAGKYLVEFSFRYDGSSKFAKAKRWGFFPSVSAGWRISEESFMQKFSNVLDNLKIRASWGRLGDDESVAGYQYLTGYTYPSGSYILGTDVIKTLVPKGLANENITWYTSDIYNVGLDFDLWRGMLSGTFELFYRHRNDLLATRAASLPTTFGASLPQENLNSDSNRGFEIQLSHHNKIGELTYDVSGNFSFSRAKYDHVERNASLNDYDDWRNNTNGRYKNIWWGYKAIGQFQSMEEIATSPIQDGNGNQTLVPGDIKYEDYNHDGIIDDNDVHPIGRGTTPEIMYGLTLSGQWKGVDCTLFFQGAANFNAYLNDDMANPLFNGANTLADFMDRWHHEDIYDTSAKWIPGKYPSTYASGKINNQKTSTFWLQNSSYLRLKELQIGYTLPKVWTQMAGLESVRVFFSGYNLLTFTGMGLLDPEASGGKGRYYPQQKVISFGLNVKL</sequence>
<keyword evidence="3 5" id="KW-0472">Membrane</keyword>
<dbReference type="STRING" id="688246.Premu_1030"/>
<name>F8N833_9BACT</name>
<keyword evidence="9" id="KW-0675">Receptor</keyword>
<evidence type="ECO:0000259" key="8">
    <source>
        <dbReference type="SMART" id="SM00965"/>
    </source>
</evidence>
<dbReference type="RefSeq" id="WP_007573599.1">
    <property type="nucleotide sequence ID" value="NZ_BPTS01000001.1"/>
</dbReference>
<dbReference type="PANTHER" id="PTHR30069:SF29">
    <property type="entry name" value="HEMOGLOBIN AND HEMOGLOBIN-HAPTOGLOBIN-BINDING PROTEIN 1-RELATED"/>
    <property type="match status" value="1"/>
</dbReference>
<reference evidence="10" key="1">
    <citation type="journal article" date="2011" name="Stand. Genomic Sci.">
        <title>Non-contiguous finished genome sequence of the opportunistic oral pathogen Prevotella multisaccharivorax type strain (PPPA20).</title>
        <authorList>
            <person name="Pati A."/>
            <person name="Gronow S."/>
            <person name="Lu M."/>
            <person name="Lapidus A."/>
            <person name="Nolan M."/>
            <person name="Lucas S."/>
            <person name="Hammon N."/>
            <person name="Deshpande S."/>
            <person name="Cheng J.F."/>
            <person name="Tapia R."/>
            <person name="Han C."/>
            <person name="Goodwin L."/>
            <person name="Pitluck S."/>
            <person name="Liolios K."/>
            <person name="Pagani I."/>
            <person name="Mavromatis K."/>
            <person name="Mikhailova N."/>
            <person name="Huntemann M."/>
            <person name="Chen A."/>
            <person name="Palaniappan K."/>
            <person name="Land M."/>
            <person name="Hauser L."/>
            <person name="Detter J.C."/>
            <person name="Brambilla E.M."/>
            <person name="Rohde M."/>
            <person name="Goker M."/>
            <person name="Woyke T."/>
            <person name="Bristow J."/>
            <person name="Eisen J.A."/>
            <person name="Markowitz V."/>
            <person name="Hugenholtz P."/>
            <person name="Kyrpides N.C."/>
            <person name="Klenk H.P."/>
            <person name="Ivanova N."/>
        </authorList>
    </citation>
    <scope>NUCLEOTIDE SEQUENCE [LARGE SCALE GENOMIC DNA]</scope>
    <source>
        <strain evidence="10">DSM 17128</strain>
    </source>
</reference>
<feature type="chain" id="PRO_5003381160" evidence="7">
    <location>
        <begin position="25"/>
        <end position="1116"/>
    </location>
</feature>
<dbReference type="PANTHER" id="PTHR30069">
    <property type="entry name" value="TONB-DEPENDENT OUTER MEMBRANE RECEPTOR"/>
    <property type="match status" value="1"/>
</dbReference>
<gene>
    <name evidence="9" type="ORF">Premu_1030</name>
</gene>
<keyword evidence="5" id="KW-1134">Transmembrane beta strand</keyword>
<dbReference type="PROSITE" id="PS52016">
    <property type="entry name" value="TONB_DEPENDENT_REC_3"/>
    <property type="match status" value="1"/>
</dbReference>
<protein>
    <submittedName>
        <fullName evidence="9">TonB-dependent receptor</fullName>
    </submittedName>
</protein>
<evidence type="ECO:0000256" key="2">
    <source>
        <dbReference type="ARBA" id="ARBA00022729"/>
    </source>
</evidence>
<accession>F8N833</accession>
<dbReference type="Pfam" id="PF07660">
    <property type="entry name" value="STN"/>
    <property type="match status" value="1"/>
</dbReference>
<comment type="similarity">
    <text evidence="5">Belongs to the TonB-dependent receptor family.</text>
</comment>
<feature type="compositionally biased region" description="Polar residues" evidence="6">
    <location>
        <begin position="101"/>
        <end position="115"/>
    </location>
</feature>
<proteinExistence type="inferred from homology"/>
<evidence type="ECO:0000256" key="4">
    <source>
        <dbReference type="ARBA" id="ARBA00023237"/>
    </source>
</evidence>
<feature type="domain" description="Secretin/TonB short N-terminal" evidence="8">
    <location>
        <begin position="51"/>
        <end position="102"/>
    </location>
</feature>
<comment type="subcellular location">
    <subcellularLocation>
        <location evidence="5">Cell outer membrane</location>
        <topology evidence="5">Multi-pass membrane protein</topology>
    </subcellularLocation>
</comment>
<dbReference type="GO" id="GO:0044718">
    <property type="term" value="P:siderophore transmembrane transport"/>
    <property type="evidence" value="ECO:0007669"/>
    <property type="project" value="TreeGrafter"/>
</dbReference>
<feature type="signal peptide" evidence="7">
    <location>
        <begin position="1"/>
        <end position="24"/>
    </location>
</feature>
<dbReference type="Gene3D" id="2.60.40.1120">
    <property type="entry name" value="Carboxypeptidase-like, regulatory domain"/>
    <property type="match status" value="1"/>
</dbReference>
<dbReference type="Gene3D" id="2.170.130.10">
    <property type="entry name" value="TonB-dependent receptor, plug domain"/>
    <property type="match status" value="1"/>
</dbReference>
<dbReference type="SMART" id="SM00965">
    <property type="entry name" value="STN"/>
    <property type="match status" value="1"/>
</dbReference>
<dbReference type="EMBL" id="GL945017">
    <property type="protein sequence ID" value="EGN56471.1"/>
    <property type="molecule type" value="Genomic_DNA"/>
</dbReference>